<feature type="domain" description="EamA" evidence="2">
    <location>
        <begin position="141"/>
        <end position="279"/>
    </location>
</feature>
<dbReference type="EMBL" id="JASJOU010000020">
    <property type="protein sequence ID" value="MDJ1506168.1"/>
    <property type="molecule type" value="Genomic_DNA"/>
</dbReference>
<feature type="transmembrane region" description="Helical" evidence="1">
    <location>
        <begin position="171"/>
        <end position="195"/>
    </location>
</feature>
<keyword evidence="1" id="KW-0812">Transmembrane</keyword>
<evidence type="ECO:0000313" key="3">
    <source>
        <dbReference type="EMBL" id="MDJ1506168.1"/>
    </source>
</evidence>
<keyword evidence="1" id="KW-1133">Transmembrane helix</keyword>
<dbReference type="InterPro" id="IPR037185">
    <property type="entry name" value="EmrE-like"/>
</dbReference>
<dbReference type="GO" id="GO:0016020">
    <property type="term" value="C:membrane"/>
    <property type="evidence" value="ECO:0007669"/>
    <property type="project" value="InterPro"/>
</dbReference>
<organism evidence="3 4">
    <name type="scientific">Xanthocytophaga agilis</name>
    <dbReference type="NCBI Taxonomy" id="3048010"/>
    <lineage>
        <taxon>Bacteria</taxon>
        <taxon>Pseudomonadati</taxon>
        <taxon>Bacteroidota</taxon>
        <taxon>Cytophagia</taxon>
        <taxon>Cytophagales</taxon>
        <taxon>Rhodocytophagaceae</taxon>
        <taxon>Xanthocytophaga</taxon>
    </lineage>
</organism>
<keyword evidence="4" id="KW-1185">Reference proteome</keyword>
<reference evidence="3" key="1">
    <citation type="submission" date="2023-05" db="EMBL/GenBank/DDBJ databases">
        <authorList>
            <person name="Zhang X."/>
        </authorList>
    </citation>
    <scope>NUCLEOTIDE SEQUENCE</scope>
    <source>
        <strain evidence="3">BD1B2-1</strain>
    </source>
</reference>
<dbReference type="SUPFAM" id="SSF103481">
    <property type="entry name" value="Multidrug resistance efflux transporter EmrE"/>
    <property type="match status" value="2"/>
</dbReference>
<dbReference type="AlphaFoldDB" id="A0AAE3RE45"/>
<dbReference type="Pfam" id="PF00892">
    <property type="entry name" value="EamA"/>
    <property type="match status" value="2"/>
</dbReference>
<feature type="transmembrane region" description="Helical" evidence="1">
    <location>
        <begin position="236"/>
        <end position="256"/>
    </location>
</feature>
<gene>
    <name evidence="3" type="ORF">QNI22_36245</name>
</gene>
<proteinExistence type="predicted"/>
<dbReference type="PANTHER" id="PTHR22911:SF79">
    <property type="entry name" value="MOBA-LIKE NTP TRANSFERASE DOMAIN-CONTAINING PROTEIN"/>
    <property type="match status" value="1"/>
</dbReference>
<dbReference type="RefSeq" id="WP_314518949.1">
    <property type="nucleotide sequence ID" value="NZ_JASJOU010000020.1"/>
</dbReference>
<feature type="transmembrane region" description="Helical" evidence="1">
    <location>
        <begin position="62"/>
        <end position="79"/>
    </location>
</feature>
<name>A0AAE3RE45_9BACT</name>
<feature type="transmembrane region" description="Helical" evidence="1">
    <location>
        <begin position="114"/>
        <end position="135"/>
    </location>
</feature>
<feature type="transmembrane region" description="Helical" evidence="1">
    <location>
        <begin position="262"/>
        <end position="282"/>
    </location>
</feature>
<feature type="transmembrane region" description="Helical" evidence="1">
    <location>
        <begin position="141"/>
        <end position="159"/>
    </location>
</feature>
<comment type="caution">
    <text evidence="3">The sequence shown here is derived from an EMBL/GenBank/DDBJ whole genome shotgun (WGS) entry which is preliminary data.</text>
</comment>
<evidence type="ECO:0000259" key="2">
    <source>
        <dbReference type="Pfam" id="PF00892"/>
    </source>
</evidence>
<feature type="transmembrane region" description="Helical" evidence="1">
    <location>
        <begin position="85"/>
        <end position="105"/>
    </location>
</feature>
<evidence type="ECO:0000256" key="1">
    <source>
        <dbReference type="SAM" id="Phobius"/>
    </source>
</evidence>
<keyword evidence="1" id="KW-0472">Membrane</keyword>
<feature type="domain" description="EamA" evidence="2">
    <location>
        <begin position="9"/>
        <end position="133"/>
    </location>
</feature>
<evidence type="ECO:0000313" key="4">
    <source>
        <dbReference type="Proteomes" id="UP001232063"/>
    </source>
</evidence>
<dbReference type="InterPro" id="IPR000620">
    <property type="entry name" value="EamA_dom"/>
</dbReference>
<feature type="transmembrane region" description="Helical" evidence="1">
    <location>
        <begin position="32"/>
        <end position="50"/>
    </location>
</feature>
<dbReference type="Proteomes" id="UP001232063">
    <property type="component" value="Unassembled WGS sequence"/>
</dbReference>
<accession>A0AAE3RE45</accession>
<sequence length="296" mass="32840">MKKAFIKLHISIVLAGFTGLFGKLITLNEGLLAWYRILLAGILMLGILGITRRLTSVSLKDFLRISVSGFLIGLHWLFFYGSIKYANISVGVVCFSLTSFFTALFSPILNKHRIIVAELLLSILTLAGIALIFSFDSQYRIGIGLGVISSVLGSLYTITNERLAKLYASEVIITYSMLGGALGLAAFMPLYLYFFPVGSIIPSWADFGYLLVLSLFCTVLLYLLQTQALRKISAFTINLSLNLEPVYTIILAIIIYHENKELTPVFYLGLGLIVLSVILQMVRVFLKNKEQKAVEV</sequence>
<protein>
    <submittedName>
        <fullName evidence="3">DMT family transporter</fullName>
    </submittedName>
</protein>
<feature type="transmembrane region" description="Helical" evidence="1">
    <location>
        <begin position="207"/>
        <end position="224"/>
    </location>
</feature>
<dbReference type="PANTHER" id="PTHR22911">
    <property type="entry name" value="ACYL-MALONYL CONDENSING ENZYME-RELATED"/>
    <property type="match status" value="1"/>
</dbReference>